<reference evidence="2 3" key="1">
    <citation type="submission" date="2024-07" db="EMBL/GenBank/DDBJ databases">
        <title>Section-level genome sequencing and comparative genomics of Aspergillus sections Usti and Cavernicolus.</title>
        <authorList>
            <consortium name="Lawrence Berkeley National Laboratory"/>
            <person name="Nybo J.L."/>
            <person name="Vesth T.C."/>
            <person name="Theobald S."/>
            <person name="Frisvad J.C."/>
            <person name="Larsen T.O."/>
            <person name="Kjaerboelling I."/>
            <person name="Rothschild-Mancinelli K."/>
            <person name="Lyhne E.K."/>
            <person name="Kogle M.E."/>
            <person name="Barry K."/>
            <person name="Clum A."/>
            <person name="Na H."/>
            <person name="Ledsgaard L."/>
            <person name="Lin J."/>
            <person name="Lipzen A."/>
            <person name="Kuo A."/>
            <person name="Riley R."/>
            <person name="Mondo S."/>
            <person name="Labutti K."/>
            <person name="Haridas S."/>
            <person name="Pangalinan J."/>
            <person name="Salamov A.A."/>
            <person name="Simmons B.A."/>
            <person name="Magnuson J.K."/>
            <person name="Chen J."/>
            <person name="Drula E."/>
            <person name="Henrissat B."/>
            <person name="Wiebenga A."/>
            <person name="Lubbers R.J."/>
            <person name="Gomes A.C."/>
            <person name="Makela M.R."/>
            <person name="Stajich J."/>
            <person name="Grigoriev I.V."/>
            <person name="Mortensen U.H."/>
            <person name="De Vries R.P."/>
            <person name="Baker S.E."/>
            <person name="Andersen M.R."/>
        </authorList>
    </citation>
    <scope>NUCLEOTIDE SEQUENCE [LARGE SCALE GENOMIC DNA]</scope>
    <source>
        <strain evidence="2 3">CBS 209.92</strain>
    </source>
</reference>
<keyword evidence="3" id="KW-1185">Reference proteome</keyword>
<proteinExistence type="predicted"/>
<organism evidence="2 3">
    <name type="scientific">Aspergillus keveii</name>
    <dbReference type="NCBI Taxonomy" id="714993"/>
    <lineage>
        <taxon>Eukaryota</taxon>
        <taxon>Fungi</taxon>
        <taxon>Dikarya</taxon>
        <taxon>Ascomycota</taxon>
        <taxon>Pezizomycotina</taxon>
        <taxon>Eurotiomycetes</taxon>
        <taxon>Eurotiomycetidae</taxon>
        <taxon>Eurotiales</taxon>
        <taxon>Aspergillaceae</taxon>
        <taxon>Aspergillus</taxon>
        <taxon>Aspergillus subgen. Nidulantes</taxon>
    </lineage>
</organism>
<protein>
    <submittedName>
        <fullName evidence="2">Uncharacterized protein</fullName>
    </submittedName>
</protein>
<comment type="caution">
    <text evidence="2">The sequence shown here is derived from an EMBL/GenBank/DDBJ whole genome shotgun (WGS) entry which is preliminary data.</text>
</comment>
<accession>A0ABR4G1B5</accession>
<dbReference type="EMBL" id="JBFTWV010000066">
    <property type="protein sequence ID" value="KAL2789306.1"/>
    <property type="molecule type" value="Genomic_DNA"/>
</dbReference>
<evidence type="ECO:0000313" key="3">
    <source>
        <dbReference type="Proteomes" id="UP001610563"/>
    </source>
</evidence>
<sequence>MRRSEPKSCRARTKKRELFRGHDLKLHSKPVKDKRETLRHRKRKSKESFWIVPQPALGGQWSASPGASLR</sequence>
<evidence type="ECO:0000256" key="1">
    <source>
        <dbReference type="SAM" id="MobiDB-lite"/>
    </source>
</evidence>
<feature type="region of interest" description="Disordered" evidence="1">
    <location>
        <begin position="30"/>
        <end position="50"/>
    </location>
</feature>
<evidence type="ECO:0000313" key="2">
    <source>
        <dbReference type="EMBL" id="KAL2789306.1"/>
    </source>
</evidence>
<gene>
    <name evidence="2" type="ORF">BJX66DRAFT_307145</name>
</gene>
<dbReference type="Proteomes" id="UP001610563">
    <property type="component" value="Unassembled WGS sequence"/>
</dbReference>
<name>A0ABR4G1B5_9EURO</name>